<feature type="compositionally biased region" description="Basic and acidic residues" evidence="7">
    <location>
        <begin position="129"/>
        <end position="140"/>
    </location>
</feature>
<comment type="caution">
    <text evidence="9">The sequence shown here is derived from an EMBL/GenBank/DDBJ whole genome shotgun (WGS) entry which is preliminary data.</text>
</comment>
<feature type="region of interest" description="Disordered" evidence="7">
    <location>
        <begin position="43"/>
        <end position="87"/>
    </location>
</feature>
<sequence length="286" mass="31825">MTSVPLTTSVLAPIPSIIPLVPTIPATFITPILVTTQAVQFTTPAPPQQSTEKLAYDTETSPTSPSPLIESPQEDMEETGSHSPTEDFQLFSDVVTRMARALGLQVEAPLKLARDPVFQIVNGKAVAPDVREEKAAEEKNRKKKSVKKMGEAEARKQKLLQVKSPFGNSNQVEPQKVKDMTSLKINPNDYGMDLNSDDSTDDENEPRKPIPVWANGLQLNEAVTYQYYNPPDITRLFGLILSPKLEDIFYKSKPRYFKRTSSAVWQSPPLPGTKPALRASNRMKKY</sequence>
<comment type="similarity">
    <text evidence="3">Belongs to the INCENP family.</text>
</comment>
<evidence type="ECO:0000256" key="3">
    <source>
        <dbReference type="ARBA" id="ARBA00010042"/>
    </source>
</evidence>
<evidence type="ECO:0000313" key="9">
    <source>
        <dbReference type="EMBL" id="KAH0621054.1"/>
    </source>
</evidence>
<dbReference type="InterPro" id="IPR005635">
    <property type="entry name" value="Inner_centromere_prot_ARK-bd"/>
</dbReference>
<evidence type="ECO:0000256" key="7">
    <source>
        <dbReference type="SAM" id="MobiDB-lite"/>
    </source>
</evidence>
<proteinExistence type="inferred from homology"/>
<dbReference type="Pfam" id="PF03941">
    <property type="entry name" value="INCENP_ARK-bind"/>
    <property type="match status" value="1"/>
</dbReference>
<feature type="compositionally biased region" description="Acidic residues" evidence="7">
    <location>
        <begin position="195"/>
        <end position="204"/>
    </location>
</feature>
<dbReference type="EMBL" id="JAIPUX010003289">
    <property type="protein sequence ID" value="KAH0621054.1"/>
    <property type="molecule type" value="Genomic_DNA"/>
</dbReference>
<dbReference type="PANTHER" id="PTHR13142:SF3">
    <property type="entry name" value="INNER CENTROMERE PROTEIN ARK-BINDING DOMAIN-CONTAINING PROTEIN"/>
    <property type="match status" value="1"/>
</dbReference>
<keyword evidence="6" id="KW-0539">Nucleus</keyword>
<reference evidence="9 10" key="1">
    <citation type="journal article" date="2022" name="Gigascience">
        <title>A chromosome-level genome assembly and annotation of the desert horned lizard, Phrynosoma platyrhinos, provides insight into chromosomal rearrangements among reptiles.</title>
        <authorList>
            <person name="Koochekian N."/>
            <person name="Ascanio A."/>
            <person name="Farleigh K."/>
            <person name="Card D.C."/>
            <person name="Schield D.R."/>
            <person name="Castoe T.A."/>
            <person name="Jezkova T."/>
        </authorList>
    </citation>
    <scope>NUCLEOTIDE SEQUENCE [LARGE SCALE GENOMIC DNA]</scope>
    <source>
        <strain evidence="9">NK-2021</strain>
    </source>
</reference>
<comment type="subcellular location">
    <subcellularLocation>
        <location evidence="2">Cytoplasm</location>
        <location evidence="2">Cytoskeleton</location>
        <location evidence="2">Spindle</location>
    </subcellularLocation>
    <subcellularLocation>
        <location evidence="1">Nucleus</location>
    </subcellularLocation>
</comment>
<protein>
    <recommendedName>
        <fullName evidence="8">Inner centromere protein ARK-binding domain-containing protein</fullName>
    </recommendedName>
</protein>
<name>A0ABQ7SUL9_PHRPL</name>
<dbReference type="Proteomes" id="UP000826234">
    <property type="component" value="Unassembled WGS sequence"/>
</dbReference>
<evidence type="ECO:0000256" key="5">
    <source>
        <dbReference type="ARBA" id="ARBA00023212"/>
    </source>
</evidence>
<evidence type="ECO:0000256" key="1">
    <source>
        <dbReference type="ARBA" id="ARBA00004123"/>
    </source>
</evidence>
<keyword evidence="4" id="KW-0963">Cytoplasm</keyword>
<accession>A0ABQ7SUL9</accession>
<dbReference type="Gene3D" id="6.10.250.2990">
    <property type="match status" value="1"/>
</dbReference>
<feature type="region of interest" description="Disordered" evidence="7">
    <location>
        <begin position="129"/>
        <end position="208"/>
    </location>
</feature>
<feature type="compositionally biased region" description="Polar residues" evidence="7">
    <location>
        <begin position="43"/>
        <end position="63"/>
    </location>
</feature>
<feature type="domain" description="Inner centromere protein ARK-binding" evidence="8">
    <location>
        <begin position="193"/>
        <end position="249"/>
    </location>
</feature>
<evidence type="ECO:0000259" key="8">
    <source>
        <dbReference type="Pfam" id="PF03941"/>
    </source>
</evidence>
<evidence type="ECO:0000256" key="6">
    <source>
        <dbReference type="ARBA" id="ARBA00023242"/>
    </source>
</evidence>
<keyword evidence="10" id="KW-1185">Reference proteome</keyword>
<dbReference type="PANTHER" id="PTHR13142">
    <property type="entry name" value="INNER CENTROMERE PROTEIN"/>
    <property type="match status" value="1"/>
</dbReference>
<evidence type="ECO:0000256" key="4">
    <source>
        <dbReference type="ARBA" id="ARBA00022490"/>
    </source>
</evidence>
<gene>
    <name evidence="9" type="ORF">JD844_022066</name>
</gene>
<keyword evidence="5" id="KW-0206">Cytoskeleton</keyword>
<evidence type="ECO:0000313" key="10">
    <source>
        <dbReference type="Proteomes" id="UP000826234"/>
    </source>
</evidence>
<organism evidence="9 10">
    <name type="scientific">Phrynosoma platyrhinos</name>
    <name type="common">Desert horned lizard</name>
    <dbReference type="NCBI Taxonomy" id="52577"/>
    <lineage>
        <taxon>Eukaryota</taxon>
        <taxon>Metazoa</taxon>
        <taxon>Chordata</taxon>
        <taxon>Craniata</taxon>
        <taxon>Vertebrata</taxon>
        <taxon>Euteleostomi</taxon>
        <taxon>Lepidosauria</taxon>
        <taxon>Squamata</taxon>
        <taxon>Bifurcata</taxon>
        <taxon>Unidentata</taxon>
        <taxon>Episquamata</taxon>
        <taxon>Toxicofera</taxon>
        <taxon>Iguania</taxon>
        <taxon>Phrynosomatidae</taxon>
        <taxon>Phrynosomatinae</taxon>
        <taxon>Phrynosoma</taxon>
    </lineage>
</organism>
<evidence type="ECO:0000256" key="2">
    <source>
        <dbReference type="ARBA" id="ARBA00004186"/>
    </source>
</evidence>